<reference evidence="1" key="1">
    <citation type="submission" date="2021-01" db="EMBL/GenBank/DDBJ databases">
        <authorList>
            <person name="Corre E."/>
            <person name="Pelletier E."/>
            <person name="Niang G."/>
            <person name="Scheremetjew M."/>
            <person name="Finn R."/>
            <person name="Kale V."/>
            <person name="Holt S."/>
            <person name="Cochrane G."/>
            <person name="Meng A."/>
            <person name="Brown T."/>
            <person name="Cohen L."/>
        </authorList>
    </citation>
    <scope>NUCLEOTIDE SEQUENCE</scope>
    <source>
        <strain evidence="1">OF101</strain>
    </source>
</reference>
<dbReference type="EMBL" id="HBGE01104874">
    <property type="protein sequence ID" value="CAD9185722.1"/>
    <property type="molecule type" value="Transcribed_RNA"/>
</dbReference>
<accession>A0A7S1S631</accession>
<evidence type="ECO:0000313" key="1">
    <source>
        <dbReference type="EMBL" id="CAD9185722.1"/>
    </source>
</evidence>
<proteinExistence type="predicted"/>
<protein>
    <submittedName>
        <fullName evidence="1">Uncharacterized protein</fullName>
    </submittedName>
</protein>
<organism evidence="1">
    <name type="scientific">Alexandrium catenella</name>
    <name type="common">Red tide dinoflagellate</name>
    <name type="synonym">Gonyaulax catenella</name>
    <dbReference type="NCBI Taxonomy" id="2925"/>
    <lineage>
        <taxon>Eukaryota</taxon>
        <taxon>Sar</taxon>
        <taxon>Alveolata</taxon>
        <taxon>Dinophyceae</taxon>
        <taxon>Gonyaulacales</taxon>
        <taxon>Pyrocystaceae</taxon>
        <taxon>Alexandrium</taxon>
    </lineage>
</organism>
<gene>
    <name evidence="1" type="ORF">ACAT0790_LOCUS62496</name>
</gene>
<dbReference type="AlphaFoldDB" id="A0A7S1S631"/>
<name>A0A7S1S631_ALECA</name>
<sequence length="245" mass="25965">MSELVGTIKELQRGDPSAKVQWWAYCDAMGGGVHDPAKHEETFMQEFLDNYNSGRRFEPSQPAATPYSPPHHAGGYGAGAGAGAFGAGGGGNPLAALCKEGQKRSHNWKNCWAQYCAHYGNGRNDPEKHDVTFITGFLDYVAGRGIQALSAGGAAAPDFGPPAKRPRVAAPAAGGFPGAAMPMSGAFGGDGKNELVMSIKAFQKSSPEAKEQWGNYCDEHLGGVRDPNRHDPTILKSFIQNYGIP</sequence>